<evidence type="ECO:0000313" key="2">
    <source>
        <dbReference type="Proteomes" id="UP000443843"/>
    </source>
</evidence>
<sequence>MQTRNEEAIRDLIDQLDSNIRTCEAFLRQSRWSVVEDALRTRRRATATLRAILRWYGAGPYRASPTWSPDSVGIADIVTANRLLVAAYDRARDIAADDAPEARLLDEQRAALLANRSEIAWFLTGDTARHAPDDTAEAAAPYRTAAE</sequence>
<organism evidence="1 2">
    <name type="scientific">Pseudooceanicola pacificus</name>
    <dbReference type="NCBI Taxonomy" id="2676438"/>
    <lineage>
        <taxon>Bacteria</taxon>
        <taxon>Pseudomonadati</taxon>
        <taxon>Pseudomonadota</taxon>
        <taxon>Alphaproteobacteria</taxon>
        <taxon>Rhodobacterales</taxon>
        <taxon>Paracoccaceae</taxon>
        <taxon>Pseudooceanicola</taxon>
    </lineage>
</organism>
<comment type="caution">
    <text evidence="1">The sequence shown here is derived from an EMBL/GenBank/DDBJ whole genome shotgun (WGS) entry which is preliminary data.</text>
</comment>
<dbReference type="EMBL" id="WNXQ01000002">
    <property type="protein sequence ID" value="MWB77393.1"/>
    <property type="molecule type" value="Genomic_DNA"/>
</dbReference>
<keyword evidence="2" id="KW-1185">Reference proteome</keyword>
<name>A0A844W981_9RHOB</name>
<dbReference type="RefSeq" id="WP_160381649.1">
    <property type="nucleotide sequence ID" value="NZ_WNXQ01000002.1"/>
</dbReference>
<gene>
    <name evidence="1" type="ORF">GLS40_05095</name>
</gene>
<dbReference type="Proteomes" id="UP000443843">
    <property type="component" value="Unassembled WGS sequence"/>
</dbReference>
<reference evidence="1 2" key="1">
    <citation type="submission" date="2019-11" db="EMBL/GenBank/DDBJ databases">
        <title>Pseudooceanicola pacifica sp. nov., isolated from deep-sea sediment of the Pacific Ocean.</title>
        <authorList>
            <person name="Lyu L."/>
        </authorList>
    </citation>
    <scope>NUCLEOTIDE SEQUENCE [LARGE SCALE GENOMIC DNA]</scope>
    <source>
        <strain evidence="1 2">216_PA32_1</strain>
    </source>
</reference>
<accession>A0A844W981</accession>
<dbReference type="AlphaFoldDB" id="A0A844W981"/>
<evidence type="ECO:0000313" key="1">
    <source>
        <dbReference type="EMBL" id="MWB77393.1"/>
    </source>
</evidence>
<proteinExistence type="predicted"/>
<protein>
    <submittedName>
        <fullName evidence="1">Uncharacterized protein</fullName>
    </submittedName>
</protein>